<evidence type="ECO:0000313" key="2">
    <source>
        <dbReference type="EMBL" id="MFL4470776.1"/>
    </source>
</evidence>
<evidence type="ECO:0000256" key="1">
    <source>
        <dbReference type="SAM" id="MobiDB-lite"/>
    </source>
</evidence>
<reference evidence="2 3" key="1">
    <citation type="submission" date="2024-08" db="EMBL/GenBank/DDBJ databases">
        <title>Tateyamaria sp. nov., isolated from marine algae.</title>
        <authorList>
            <person name="Choi B.J."/>
            <person name="Kim J.M."/>
            <person name="Lee J.K."/>
            <person name="Choi D.G."/>
            <person name="Bayburt H."/>
            <person name="Baek J.H."/>
            <person name="Han D.M."/>
            <person name="Jeon C.O."/>
        </authorList>
    </citation>
    <scope>NUCLEOTIDE SEQUENCE [LARGE SCALE GENOMIC DNA]</scope>
    <source>
        <strain evidence="2 3">KMU-156</strain>
    </source>
</reference>
<comment type="caution">
    <text evidence="2">The sequence shown here is derived from an EMBL/GenBank/DDBJ whole genome shotgun (WGS) entry which is preliminary data.</text>
</comment>
<dbReference type="RefSeq" id="WP_407592620.1">
    <property type="nucleotide sequence ID" value="NZ_JBHDIY010000002.1"/>
</dbReference>
<protein>
    <submittedName>
        <fullName evidence="2">Uncharacterized protein</fullName>
    </submittedName>
</protein>
<accession>A0ABW8UUJ7</accession>
<proteinExistence type="predicted"/>
<evidence type="ECO:0000313" key="3">
    <source>
        <dbReference type="Proteomes" id="UP001627408"/>
    </source>
</evidence>
<sequence>MPISGAAQTVMLGQSYPSGAIYMMAPDGDDIQWPDTISLMPLRDDAQGADARLDRIARDVHPLRPKTHPPPGGAAGGKVRL</sequence>
<name>A0ABW8UUJ7_9RHOB</name>
<keyword evidence="3" id="KW-1185">Reference proteome</keyword>
<feature type="region of interest" description="Disordered" evidence="1">
    <location>
        <begin position="59"/>
        <end position="81"/>
    </location>
</feature>
<organism evidence="2 3">
    <name type="scientific">Tateyamaria armeniaca</name>
    <dbReference type="NCBI Taxonomy" id="2518930"/>
    <lineage>
        <taxon>Bacteria</taxon>
        <taxon>Pseudomonadati</taxon>
        <taxon>Pseudomonadota</taxon>
        <taxon>Alphaproteobacteria</taxon>
        <taxon>Rhodobacterales</taxon>
        <taxon>Roseobacteraceae</taxon>
        <taxon>Tateyamaria</taxon>
    </lineage>
</organism>
<dbReference type="Proteomes" id="UP001627408">
    <property type="component" value="Unassembled WGS sequence"/>
</dbReference>
<dbReference type="EMBL" id="JBHDIY010000002">
    <property type="protein sequence ID" value="MFL4470776.1"/>
    <property type="molecule type" value="Genomic_DNA"/>
</dbReference>
<gene>
    <name evidence="2" type="ORF">ACERZ8_13120</name>
</gene>